<evidence type="ECO:0000313" key="3">
    <source>
        <dbReference type="Proteomes" id="UP000198833"/>
    </source>
</evidence>
<dbReference type="STRING" id="89093.SAMN04488558_11218"/>
<dbReference type="OrthoDB" id="2168837at2"/>
<dbReference type="Gene3D" id="1.10.260.40">
    <property type="entry name" value="lambda repressor-like DNA-binding domains"/>
    <property type="match status" value="1"/>
</dbReference>
<dbReference type="RefSeq" id="WP_092572585.1">
    <property type="nucleotide sequence ID" value="NZ_FOEN01000012.1"/>
</dbReference>
<dbReference type="CDD" id="cd00093">
    <property type="entry name" value="HTH_XRE"/>
    <property type="match status" value="1"/>
</dbReference>
<dbReference type="InterPro" id="IPR001387">
    <property type="entry name" value="Cro/C1-type_HTH"/>
</dbReference>
<protein>
    <recommendedName>
        <fullName evidence="1">HTH cro/C1-type domain-containing protein</fullName>
    </recommendedName>
</protein>
<gene>
    <name evidence="2" type="ORF">SAMN04488558_11218</name>
</gene>
<accession>A0A1H9GAR1</accession>
<evidence type="ECO:0000259" key="1">
    <source>
        <dbReference type="PROSITE" id="PS50943"/>
    </source>
</evidence>
<dbReference type="SMART" id="SM00530">
    <property type="entry name" value="HTH_XRE"/>
    <property type="match status" value="1"/>
</dbReference>
<dbReference type="EMBL" id="FOEN01000012">
    <property type="protein sequence ID" value="SEQ46848.1"/>
    <property type="molecule type" value="Genomic_DNA"/>
</dbReference>
<reference evidence="2 3" key="1">
    <citation type="submission" date="2016-10" db="EMBL/GenBank/DDBJ databases">
        <authorList>
            <person name="de Groot N.N."/>
        </authorList>
    </citation>
    <scope>NUCLEOTIDE SEQUENCE [LARGE SCALE GENOMIC DNA]</scope>
    <source>
        <strain evidence="2 3">DSM 15695</strain>
    </source>
</reference>
<keyword evidence="3" id="KW-1185">Reference proteome</keyword>
<dbReference type="GO" id="GO:0003677">
    <property type="term" value="F:DNA binding"/>
    <property type="evidence" value="ECO:0007669"/>
    <property type="project" value="InterPro"/>
</dbReference>
<dbReference type="SUPFAM" id="SSF47413">
    <property type="entry name" value="lambda repressor-like DNA-binding domains"/>
    <property type="match status" value="1"/>
</dbReference>
<evidence type="ECO:0000313" key="2">
    <source>
        <dbReference type="EMBL" id="SEQ46848.1"/>
    </source>
</evidence>
<feature type="domain" description="HTH cro/C1-type" evidence="1">
    <location>
        <begin position="41"/>
        <end position="73"/>
    </location>
</feature>
<organism evidence="2 3">
    <name type="scientific">Ignavigranum ruoffiae</name>
    <dbReference type="NCBI Taxonomy" id="89093"/>
    <lineage>
        <taxon>Bacteria</taxon>
        <taxon>Bacillati</taxon>
        <taxon>Bacillota</taxon>
        <taxon>Bacilli</taxon>
        <taxon>Lactobacillales</taxon>
        <taxon>Aerococcaceae</taxon>
        <taxon>Ignavigranum</taxon>
    </lineage>
</organism>
<sequence>MEINKKDLGKRIMGIRLDLGLYMQEFADEIKKHTPTLSPGKSNVSRWERGENIPNDLTLKAIADLGNLSLDQLKYGYHHDSIRDFVYEVIYSYIGDEGGVINNLKVEEYLNKYNNLFENSDIDYDYIKKDLKQAWKFINMQGVSIELTELIKKYVLVLEEFKREQVPIRNAWINGNTELAEKKYAESLKKVQKFYNSLSSDEKEYIDNYFKDNKDKK</sequence>
<dbReference type="InterPro" id="IPR010982">
    <property type="entry name" value="Lambda_DNA-bd_dom_sf"/>
</dbReference>
<proteinExistence type="predicted"/>
<name>A0A1H9GAR1_9LACT</name>
<dbReference type="Proteomes" id="UP000198833">
    <property type="component" value="Unassembled WGS sequence"/>
</dbReference>
<dbReference type="PROSITE" id="PS50943">
    <property type="entry name" value="HTH_CROC1"/>
    <property type="match status" value="1"/>
</dbReference>
<dbReference type="AlphaFoldDB" id="A0A1H9GAR1"/>